<protein>
    <recommendedName>
        <fullName evidence="1">Lipid/polyisoprenoid-binding YceI-like domain-containing protein</fullName>
    </recommendedName>
</protein>
<dbReference type="InterPro" id="IPR007372">
    <property type="entry name" value="Lipid/polyisoprenoid-bd_YceI"/>
</dbReference>
<accession>A0A0G9MY70</accession>
<dbReference type="Pfam" id="PF04264">
    <property type="entry name" value="YceI"/>
    <property type="match status" value="1"/>
</dbReference>
<sequence>MPGDPSASELAMRKIAFAAAASLGIAAAAVSAVSATAPMAPQAGPEAQEVVVTSGTYTADPNHTLVGWSLSHFGFNDYFGLYGNISGTLNLDAENLGNSSLDITIPLDTPTVASAGLAHHLLRPGNAGAAPDFFGPSPEPARFVSTAVHPMGDNQAHIMGNLTFNGQTHPVEITAGLSGAGTNMMNQKATLGFHGTATIMRSQWGLGYGVPMGLGDEVKLNITAAFEK</sequence>
<dbReference type="Proteomes" id="UP000053464">
    <property type="component" value="Unassembled WGS sequence"/>
</dbReference>
<feature type="domain" description="Lipid/polyisoprenoid-binding YceI-like" evidence="1">
    <location>
        <begin position="56"/>
        <end position="227"/>
    </location>
</feature>
<evidence type="ECO:0000259" key="1">
    <source>
        <dbReference type="SMART" id="SM00867"/>
    </source>
</evidence>
<dbReference type="EMBL" id="LBHB01000001">
    <property type="protein sequence ID" value="KLE35630.1"/>
    <property type="molecule type" value="Genomic_DNA"/>
</dbReference>
<organism evidence="2 3">
    <name type="scientific">Aurantiacibacter luteus</name>
    <dbReference type="NCBI Taxonomy" id="1581420"/>
    <lineage>
        <taxon>Bacteria</taxon>
        <taxon>Pseudomonadati</taxon>
        <taxon>Pseudomonadota</taxon>
        <taxon>Alphaproteobacteria</taxon>
        <taxon>Sphingomonadales</taxon>
        <taxon>Erythrobacteraceae</taxon>
        <taxon>Aurantiacibacter</taxon>
    </lineage>
</organism>
<dbReference type="SUPFAM" id="SSF101874">
    <property type="entry name" value="YceI-like"/>
    <property type="match status" value="1"/>
</dbReference>
<dbReference type="InterPro" id="IPR036761">
    <property type="entry name" value="TTHA0802/YceI-like_sf"/>
</dbReference>
<dbReference type="PANTHER" id="PTHR34406">
    <property type="entry name" value="PROTEIN YCEI"/>
    <property type="match status" value="1"/>
</dbReference>
<evidence type="ECO:0000313" key="2">
    <source>
        <dbReference type="EMBL" id="KLE35630.1"/>
    </source>
</evidence>
<proteinExistence type="predicted"/>
<gene>
    <name evidence="2" type="ORF">AAW00_04260</name>
</gene>
<dbReference type="AlphaFoldDB" id="A0A0G9MY70"/>
<dbReference type="Gene3D" id="2.40.128.110">
    <property type="entry name" value="Lipid/polyisoprenoid-binding, YceI-like"/>
    <property type="match status" value="1"/>
</dbReference>
<evidence type="ECO:0000313" key="3">
    <source>
        <dbReference type="Proteomes" id="UP000053464"/>
    </source>
</evidence>
<dbReference type="PANTHER" id="PTHR34406:SF1">
    <property type="entry name" value="PROTEIN YCEI"/>
    <property type="match status" value="1"/>
</dbReference>
<comment type="caution">
    <text evidence="2">The sequence shown here is derived from an EMBL/GenBank/DDBJ whole genome shotgun (WGS) entry which is preliminary data.</text>
</comment>
<name>A0A0G9MY70_9SPHN</name>
<dbReference type="SMART" id="SM00867">
    <property type="entry name" value="YceI"/>
    <property type="match status" value="1"/>
</dbReference>
<dbReference type="PATRIC" id="fig|1581420.6.peg.861"/>
<keyword evidence="3" id="KW-1185">Reference proteome</keyword>
<reference evidence="2 3" key="1">
    <citation type="submission" date="2015-04" db="EMBL/GenBank/DDBJ databases">
        <title>The draft genome sequence of Erythrobacter luteus KA37.</title>
        <authorList>
            <person name="Zhuang L."/>
            <person name="Liu Y."/>
            <person name="Shao Z."/>
        </authorList>
    </citation>
    <scope>NUCLEOTIDE SEQUENCE [LARGE SCALE GENOMIC DNA]</scope>
    <source>
        <strain evidence="2 3">KA37</strain>
    </source>
</reference>
<dbReference type="STRING" id="1581420.AAW00_04260"/>